<keyword evidence="2" id="KW-0677">Repeat</keyword>
<evidence type="ECO:0000256" key="1">
    <source>
        <dbReference type="ARBA" id="ARBA00022679"/>
    </source>
</evidence>
<dbReference type="RefSeq" id="WP_155321279.1">
    <property type="nucleotide sequence ID" value="NZ_AP021876.1"/>
</dbReference>
<dbReference type="CDD" id="cd04647">
    <property type="entry name" value="LbH_MAT_like"/>
    <property type="match status" value="1"/>
</dbReference>
<dbReference type="EMBL" id="AP021876">
    <property type="protein sequence ID" value="BBO80267.1"/>
    <property type="molecule type" value="Genomic_DNA"/>
</dbReference>
<dbReference type="KEGG" id="dov:DSCO28_08330"/>
<sequence length="192" mass="20324">MSFSIFIDGGKSVPNRGGVLNWLWLRWGRYLAQRHAGVSLAPKCYIHPNARIHPRGFKLSIGARSVVSPGACIQGQVAIGEDTSVNAYSILVGVKNGPITIGNGVRIAPHVMMFANNHRFANTDIPIHKQAGKAGPITVEDDVWIAGMVMITAGVHIGHGSVIGAGAVVTKDIPPWSVAVGVPARVIKSRKG</sequence>
<dbReference type="PROSITE" id="PS00101">
    <property type="entry name" value="HEXAPEP_TRANSFERASES"/>
    <property type="match status" value="1"/>
</dbReference>
<dbReference type="InterPro" id="IPR001451">
    <property type="entry name" value="Hexapep"/>
</dbReference>
<evidence type="ECO:0000256" key="2">
    <source>
        <dbReference type="ARBA" id="ARBA00022737"/>
    </source>
</evidence>
<dbReference type="Gene3D" id="2.160.10.10">
    <property type="entry name" value="Hexapeptide repeat proteins"/>
    <property type="match status" value="1"/>
</dbReference>
<proteinExistence type="predicted"/>
<dbReference type="InterPro" id="IPR011004">
    <property type="entry name" value="Trimer_LpxA-like_sf"/>
</dbReference>
<keyword evidence="3" id="KW-0012">Acyltransferase</keyword>
<dbReference type="InterPro" id="IPR018357">
    <property type="entry name" value="Hexapep_transf_CS"/>
</dbReference>
<gene>
    <name evidence="4" type="ORF">DSCO28_08330</name>
</gene>
<evidence type="ECO:0000256" key="3">
    <source>
        <dbReference type="ARBA" id="ARBA00023315"/>
    </source>
</evidence>
<dbReference type="InterPro" id="IPR051159">
    <property type="entry name" value="Hexapeptide_acetyltransf"/>
</dbReference>
<dbReference type="AlphaFoldDB" id="A0A5K7ZJW2"/>
<dbReference type="PANTHER" id="PTHR23416:SF78">
    <property type="entry name" value="LIPOPOLYSACCHARIDE BIOSYNTHESIS O-ACETYL TRANSFERASE WBBJ-RELATED"/>
    <property type="match status" value="1"/>
</dbReference>
<dbReference type="SUPFAM" id="SSF51161">
    <property type="entry name" value="Trimeric LpxA-like enzymes"/>
    <property type="match status" value="1"/>
</dbReference>
<dbReference type="PANTHER" id="PTHR23416">
    <property type="entry name" value="SIALIC ACID SYNTHASE-RELATED"/>
    <property type="match status" value="1"/>
</dbReference>
<evidence type="ECO:0000313" key="4">
    <source>
        <dbReference type="EMBL" id="BBO80267.1"/>
    </source>
</evidence>
<dbReference type="GO" id="GO:0016746">
    <property type="term" value="F:acyltransferase activity"/>
    <property type="evidence" value="ECO:0007669"/>
    <property type="project" value="UniProtKB-KW"/>
</dbReference>
<dbReference type="Pfam" id="PF00132">
    <property type="entry name" value="Hexapep"/>
    <property type="match status" value="1"/>
</dbReference>
<protein>
    <recommendedName>
        <fullName evidence="6">Acetyltransferase</fullName>
    </recommendedName>
</protein>
<dbReference type="Proteomes" id="UP000425960">
    <property type="component" value="Chromosome"/>
</dbReference>
<name>A0A5K7ZJW2_9BACT</name>
<organism evidence="4 5">
    <name type="scientific">Desulfosarcina ovata subsp. sediminis</name>
    <dbReference type="NCBI Taxonomy" id="885957"/>
    <lineage>
        <taxon>Bacteria</taxon>
        <taxon>Pseudomonadati</taxon>
        <taxon>Thermodesulfobacteriota</taxon>
        <taxon>Desulfobacteria</taxon>
        <taxon>Desulfobacterales</taxon>
        <taxon>Desulfosarcinaceae</taxon>
        <taxon>Desulfosarcina</taxon>
    </lineage>
</organism>
<keyword evidence="1" id="KW-0808">Transferase</keyword>
<accession>A0A5K7ZJW2</accession>
<reference evidence="4 5" key="1">
    <citation type="submission" date="2019-11" db="EMBL/GenBank/DDBJ databases">
        <title>Comparative genomics of hydrocarbon-degrading Desulfosarcina strains.</title>
        <authorList>
            <person name="Watanabe M."/>
            <person name="Kojima H."/>
            <person name="Fukui M."/>
        </authorList>
    </citation>
    <scope>NUCLEOTIDE SEQUENCE [LARGE SCALE GENOMIC DNA]</scope>
    <source>
        <strain evidence="4 5">28bB2T</strain>
    </source>
</reference>
<evidence type="ECO:0000313" key="5">
    <source>
        <dbReference type="Proteomes" id="UP000425960"/>
    </source>
</evidence>
<evidence type="ECO:0008006" key="6">
    <source>
        <dbReference type="Google" id="ProtNLM"/>
    </source>
</evidence>